<organism evidence="1 2">
    <name type="scientific">Paenibacillus beijingensis</name>
    <dbReference type="NCBI Taxonomy" id="1126833"/>
    <lineage>
        <taxon>Bacteria</taxon>
        <taxon>Bacillati</taxon>
        <taxon>Bacillota</taxon>
        <taxon>Bacilli</taxon>
        <taxon>Bacillales</taxon>
        <taxon>Paenibacillaceae</taxon>
        <taxon>Paenibacillus</taxon>
    </lineage>
</organism>
<reference evidence="1 2" key="1">
    <citation type="journal article" date="2015" name="J. Biotechnol.">
        <title>Complete genome sequence of Paenibacillus beijingensis 7188(T) (=DSM 24997(T)), a novel rhizobacterium from jujube garden soil.</title>
        <authorList>
            <person name="Kwak Y."/>
            <person name="Shin J.H."/>
        </authorList>
    </citation>
    <scope>NUCLEOTIDE SEQUENCE [LARGE SCALE GENOMIC DNA]</scope>
    <source>
        <strain evidence="1 2">DSM 24997</strain>
    </source>
</reference>
<dbReference type="HOGENOM" id="CLU_123729_0_0_9"/>
<evidence type="ECO:0000313" key="1">
    <source>
        <dbReference type="EMBL" id="AJY74212.1"/>
    </source>
</evidence>
<dbReference type="KEGG" id="pbj:VN24_06025"/>
<dbReference type="EMBL" id="CP011058">
    <property type="protein sequence ID" value="AJY74212.1"/>
    <property type="molecule type" value="Genomic_DNA"/>
</dbReference>
<gene>
    <name evidence="1" type="ORF">VN24_06025</name>
</gene>
<evidence type="ECO:0008006" key="3">
    <source>
        <dbReference type="Google" id="ProtNLM"/>
    </source>
</evidence>
<dbReference type="AlphaFoldDB" id="A0A0D5NGY4"/>
<dbReference type="STRING" id="1126833.VN24_06025"/>
<dbReference type="RefSeq" id="WP_045669648.1">
    <property type="nucleotide sequence ID" value="NZ_CP011058.1"/>
</dbReference>
<evidence type="ECO:0000313" key="2">
    <source>
        <dbReference type="Proteomes" id="UP000032633"/>
    </source>
</evidence>
<name>A0A0D5NGY4_9BACL</name>
<dbReference type="PATRIC" id="fig|1126833.4.peg.1309"/>
<dbReference type="OrthoDB" id="2047045at2"/>
<accession>A0A0D5NGY4</accession>
<protein>
    <recommendedName>
        <fullName evidence="3">STAS/SEC14 domain-containing protein</fullName>
    </recommendedName>
</protein>
<keyword evidence="2" id="KW-1185">Reference proteome</keyword>
<reference evidence="2" key="2">
    <citation type="submission" date="2015-03" db="EMBL/GenBank/DDBJ databases">
        <title>Genome sequence of Paenibacillus beijingensis strain DSM 24997T.</title>
        <authorList>
            <person name="Kwak Y."/>
            <person name="Shin J.-H."/>
        </authorList>
    </citation>
    <scope>NUCLEOTIDE SEQUENCE [LARGE SCALE GENOMIC DNA]</scope>
    <source>
        <strain evidence="2">DSM 24997</strain>
    </source>
</reference>
<proteinExistence type="predicted"/>
<dbReference type="Proteomes" id="UP000032633">
    <property type="component" value="Chromosome"/>
</dbReference>
<sequence>MKIVDSKEMYVLNVDVPRGVVYQKPRGFWKEEDALRFVEDMKTKVIPLLEKKKWVVISDVREYKVSSITEILNELIAYSHQKGQVGGGIIVESALVKMQLTRSTKSSEIAPVVFTSEEEAEAWLKEQGY</sequence>